<feature type="compositionally biased region" description="Polar residues" evidence="12">
    <location>
        <begin position="230"/>
        <end position="249"/>
    </location>
</feature>
<evidence type="ECO:0000256" key="4">
    <source>
        <dbReference type="ARBA" id="ARBA00022816"/>
    </source>
</evidence>
<keyword evidence="8" id="KW-0539">Nucleus</keyword>
<dbReference type="GO" id="GO:0005543">
    <property type="term" value="F:phospholipid binding"/>
    <property type="evidence" value="ECO:0007669"/>
    <property type="project" value="TreeGrafter"/>
</dbReference>
<sequence length="702" mass="78466">MCSGLLRWLSSFDVGGALAVSLTQGNGASCASVRSGVRRWGLEGLDNDDGDGDNDAEAPGMGPCCSFRVLSEHEHSSNWHKVVFQTRLERAVSKQQREIDRELLKRRRWLKRQEQKIQEDYEAQLAKLKKQCEKQLQDKLARQLQRERRRQVLPLASKAEATPEAPKPNLAATKSTKQQEREAVKPVKPEPGKSSLSEPCTSTIEQPRQEQPQLKAPAFQVPSKPEQDRNGSAITEVQDQSKRPTSQSGIGLLGQAPATDFALGSTHQPLRLAPSVQSGTQPLVQIGVSGAAPVTNFPATVAPLFPSTGNVFGHNASASSSTIPSQQAPVPQLPFTATMQQAPAPMSQPPISSWLPTAIRSGDTRMETSNQSKPILPVASQPPAGMQERVQVVQTPPERADGLKVSLSAVEFEKLYADELEVAKNMARPYAESTACGKERRQVDKELKKHIVQLARTREQIRDKSRDITSQFSSISKEDARMYAYLSFVDKLLHKVSDNMMDSMVYPVAEVAVGVATRHPVVMNILLGRLHEVSILTVPKYYVRTQHVGARKYMEAMGYREKEDGARQETDDEFIKRQHGYLMLYAAITQVENKANPHGVDHAWKYLSRLLNTMPPTRITASALDSFVKVAGFKLYETYRGQFVKLLQYIDKYFLKRLESSGDSEARAVYNRLHNYLVRQKFTEEPEDHFIPERDKSRNEVT</sequence>
<comment type="caution">
    <text evidence="14">The sequence shown here is derived from an EMBL/GenBank/DDBJ whole genome shotgun (WGS) entry which is preliminary data.</text>
</comment>
<evidence type="ECO:0000256" key="2">
    <source>
        <dbReference type="ARBA" id="ARBA00011056"/>
    </source>
</evidence>
<evidence type="ECO:0000256" key="5">
    <source>
        <dbReference type="ARBA" id="ARBA00022927"/>
    </source>
</evidence>
<feature type="chain" id="PRO_5035827964" description="mRNA export factor GLE1" evidence="13">
    <location>
        <begin position="20"/>
        <end position="702"/>
    </location>
</feature>
<dbReference type="PANTHER" id="PTHR12960:SF0">
    <property type="entry name" value="MRNA EXPORT FACTOR GLE1"/>
    <property type="match status" value="1"/>
</dbReference>
<accession>A0A8S1IJW5</accession>
<keyword evidence="15" id="KW-1185">Reference proteome</keyword>
<evidence type="ECO:0000256" key="8">
    <source>
        <dbReference type="ARBA" id="ARBA00023242"/>
    </source>
</evidence>
<keyword evidence="4" id="KW-0509">mRNA transport</keyword>
<evidence type="ECO:0000256" key="12">
    <source>
        <dbReference type="SAM" id="MobiDB-lite"/>
    </source>
</evidence>
<dbReference type="GO" id="GO:0016973">
    <property type="term" value="P:poly(A)+ mRNA export from nucleus"/>
    <property type="evidence" value="ECO:0007669"/>
    <property type="project" value="InterPro"/>
</dbReference>
<evidence type="ECO:0000256" key="7">
    <source>
        <dbReference type="ARBA" id="ARBA00023132"/>
    </source>
</evidence>
<proteinExistence type="inferred from homology"/>
<feature type="region of interest" description="Disordered" evidence="12">
    <location>
        <begin position="145"/>
        <end position="253"/>
    </location>
</feature>
<evidence type="ECO:0000313" key="14">
    <source>
        <dbReference type="EMBL" id="CAD7694996.1"/>
    </source>
</evidence>
<dbReference type="EMBL" id="CAJHUC010000291">
    <property type="protein sequence ID" value="CAD7694996.1"/>
    <property type="molecule type" value="Genomic_DNA"/>
</dbReference>
<reference evidence="14" key="1">
    <citation type="submission" date="2020-12" db="EMBL/GenBank/DDBJ databases">
        <authorList>
            <person name="Iha C."/>
        </authorList>
    </citation>
    <scope>NUCLEOTIDE SEQUENCE</scope>
</reference>
<dbReference type="AlphaFoldDB" id="A0A8S1IJW5"/>
<dbReference type="GO" id="GO:0005737">
    <property type="term" value="C:cytoplasm"/>
    <property type="evidence" value="ECO:0007669"/>
    <property type="project" value="TreeGrafter"/>
</dbReference>
<keyword evidence="5" id="KW-0653">Protein transport</keyword>
<evidence type="ECO:0000313" key="15">
    <source>
        <dbReference type="Proteomes" id="UP000708148"/>
    </source>
</evidence>
<keyword evidence="6" id="KW-0811">Translocation</keyword>
<organism evidence="14 15">
    <name type="scientific">Ostreobium quekettii</name>
    <dbReference type="NCBI Taxonomy" id="121088"/>
    <lineage>
        <taxon>Eukaryota</taxon>
        <taxon>Viridiplantae</taxon>
        <taxon>Chlorophyta</taxon>
        <taxon>core chlorophytes</taxon>
        <taxon>Ulvophyceae</taxon>
        <taxon>TCBD clade</taxon>
        <taxon>Bryopsidales</taxon>
        <taxon>Ostreobineae</taxon>
        <taxon>Ostreobiaceae</taxon>
        <taxon>Ostreobium</taxon>
    </lineage>
</organism>
<dbReference type="GO" id="GO:0015031">
    <property type="term" value="P:protein transport"/>
    <property type="evidence" value="ECO:0007669"/>
    <property type="project" value="UniProtKB-KW"/>
</dbReference>
<feature type="compositionally biased region" description="Basic and acidic residues" evidence="12">
    <location>
        <begin position="177"/>
        <end position="191"/>
    </location>
</feature>
<evidence type="ECO:0000256" key="1">
    <source>
        <dbReference type="ARBA" id="ARBA00004567"/>
    </source>
</evidence>
<dbReference type="GO" id="GO:0000822">
    <property type="term" value="F:inositol hexakisphosphate binding"/>
    <property type="evidence" value="ECO:0007669"/>
    <property type="project" value="TreeGrafter"/>
</dbReference>
<dbReference type="OrthoDB" id="420884at2759"/>
<feature type="coiled-coil region" evidence="11">
    <location>
        <begin position="111"/>
        <end position="138"/>
    </location>
</feature>
<comment type="subcellular location">
    <subcellularLocation>
        <location evidence="1">Nucleus</location>
        <location evidence="1">Nuclear pore complex</location>
    </subcellularLocation>
</comment>
<dbReference type="InterPro" id="IPR012476">
    <property type="entry name" value="GLE1"/>
</dbReference>
<protein>
    <recommendedName>
        <fullName evidence="9">mRNA export factor GLE1</fullName>
    </recommendedName>
    <alternativeName>
        <fullName evidence="10">Nucleoporin GLE1</fullName>
    </alternativeName>
</protein>
<dbReference type="GO" id="GO:0031369">
    <property type="term" value="F:translation initiation factor binding"/>
    <property type="evidence" value="ECO:0007669"/>
    <property type="project" value="TreeGrafter"/>
</dbReference>
<evidence type="ECO:0000256" key="11">
    <source>
        <dbReference type="SAM" id="Coils"/>
    </source>
</evidence>
<feature type="compositionally biased region" description="Polar residues" evidence="12">
    <location>
        <begin position="194"/>
        <end position="212"/>
    </location>
</feature>
<name>A0A8S1IJW5_9CHLO</name>
<dbReference type="PANTHER" id="PTHR12960">
    <property type="entry name" value="GLE-1-RELATED"/>
    <property type="match status" value="1"/>
</dbReference>
<keyword evidence="13" id="KW-0732">Signal</keyword>
<dbReference type="Gene3D" id="1.25.40.510">
    <property type="entry name" value="GLE1-like"/>
    <property type="match status" value="1"/>
</dbReference>
<keyword evidence="3" id="KW-0813">Transport</keyword>
<feature type="signal peptide" evidence="13">
    <location>
        <begin position="1"/>
        <end position="19"/>
    </location>
</feature>
<evidence type="ECO:0000256" key="3">
    <source>
        <dbReference type="ARBA" id="ARBA00022448"/>
    </source>
</evidence>
<dbReference type="Pfam" id="PF07817">
    <property type="entry name" value="GLE1"/>
    <property type="match status" value="1"/>
</dbReference>
<dbReference type="GO" id="GO:0044614">
    <property type="term" value="C:nuclear pore cytoplasmic filaments"/>
    <property type="evidence" value="ECO:0007669"/>
    <property type="project" value="TreeGrafter"/>
</dbReference>
<keyword evidence="7" id="KW-0906">Nuclear pore complex</keyword>
<keyword evidence="11" id="KW-0175">Coiled coil</keyword>
<comment type="similarity">
    <text evidence="2">Belongs to the GLE1 family.</text>
</comment>
<dbReference type="Proteomes" id="UP000708148">
    <property type="component" value="Unassembled WGS sequence"/>
</dbReference>
<evidence type="ECO:0000256" key="13">
    <source>
        <dbReference type="SAM" id="SignalP"/>
    </source>
</evidence>
<dbReference type="InterPro" id="IPR038506">
    <property type="entry name" value="GLE1-like_sf"/>
</dbReference>
<evidence type="ECO:0000256" key="10">
    <source>
        <dbReference type="ARBA" id="ARBA00029983"/>
    </source>
</evidence>
<evidence type="ECO:0000256" key="6">
    <source>
        <dbReference type="ARBA" id="ARBA00023010"/>
    </source>
</evidence>
<evidence type="ECO:0000256" key="9">
    <source>
        <dbReference type="ARBA" id="ARBA00026227"/>
    </source>
</evidence>
<gene>
    <name evidence="14" type="ORF">OSTQU699_LOCUS357</name>
</gene>